<dbReference type="EMBL" id="CM042012">
    <property type="protein sequence ID" value="KAI3752956.1"/>
    <property type="molecule type" value="Genomic_DNA"/>
</dbReference>
<evidence type="ECO:0000313" key="2">
    <source>
        <dbReference type="Proteomes" id="UP001055811"/>
    </source>
</evidence>
<dbReference type="Proteomes" id="UP001055811">
    <property type="component" value="Linkage Group LG04"/>
</dbReference>
<keyword evidence="2" id="KW-1185">Reference proteome</keyword>
<evidence type="ECO:0000313" key="1">
    <source>
        <dbReference type="EMBL" id="KAI3752956.1"/>
    </source>
</evidence>
<organism evidence="1 2">
    <name type="scientific">Cichorium intybus</name>
    <name type="common">Chicory</name>
    <dbReference type="NCBI Taxonomy" id="13427"/>
    <lineage>
        <taxon>Eukaryota</taxon>
        <taxon>Viridiplantae</taxon>
        <taxon>Streptophyta</taxon>
        <taxon>Embryophyta</taxon>
        <taxon>Tracheophyta</taxon>
        <taxon>Spermatophyta</taxon>
        <taxon>Magnoliopsida</taxon>
        <taxon>eudicotyledons</taxon>
        <taxon>Gunneridae</taxon>
        <taxon>Pentapetalae</taxon>
        <taxon>asterids</taxon>
        <taxon>campanulids</taxon>
        <taxon>Asterales</taxon>
        <taxon>Asteraceae</taxon>
        <taxon>Cichorioideae</taxon>
        <taxon>Cichorieae</taxon>
        <taxon>Cichoriinae</taxon>
        <taxon>Cichorium</taxon>
    </lineage>
</organism>
<sequence length="180" mass="20613">MGRRRWGSITHFPANRLQGVGGGDDGIFEGFEDGYRAEEWISYDEFDAIEFKVCSWRNVYKKFWPFNFLVLSRCARNFVGTRKLDKSKVMKPLGRWQCSGIYKGTKVVYGSGLVTLMKKETGENLQSSSKERNHDEPSQSMINKARAIDGEENPEQGSRVPRLNSLNYNNRNNGNMDQSP</sequence>
<reference evidence="1 2" key="2">
    <citation type="journal article" date="2022" name="Mol. Ecol. Resour.">
        <title>The genomes of chicory, endive, great burdock and yacon provide insights into Asteraceae paleo-polyploidization history and plant inulin production.</title>
        <authorList>
            <person name="Fan W."/>
            <person name="Wang S."/>
            <person name="Wang H."/>
            <person name="Wang A."/>
            <person name="Jiang F."/>
            <person name="Liu H."/>
            <person name="Zhao H."/>
            <person name="Xu D."/>
            <person name="Zhang Y."/>
        </authorList>
    </citation>
    <scope>NUCLEOTIDE SEQUENCE [LARGE SCALE GENOMIC DNA]</scope>
    <source>
        <strain evidence="2">cv. Punajuju</strain>
        <tissue evidence="1">Leaves</tissue>
    </source>
</reference>
<reference evidence="2" key="1">
    <citation type="journal article" date="2022" name="Mol. Ecol. Resour.">
        <title>The genomes of chicory, endive, great burdock and yacon provide insights into Asteraceae palaeo-polyploidization history and plant inulin production.</title>
        <authorList>
            <person name="Fan W."/>
            <person name="Wang S."/>
            <person name="Wang H."/>
            <person name="Wang A."/>
            <person name="Jiang F."/>
            <person name="Liu H."/>
            <person name="Zhao H."/>
            <person name="Xu D."/>
            <person name="Zhang Y."/>
        </authorList>
    </citation>
    <scope>NUCLEOTIDE SEQUENCE [LARGE SCALE GENOMIC DNA]</scope>
    <source>
        <strain evidence="2">cv. Punajuju</strain>
    </source>
</reference>
<protein>
    <submittedName>
        <fullName evidence="1">Uncharacterized protein</fullName>
    </submittedName>
</protein>
<name>A0ACB9E2G4_CICIN</name>
<accession>A0ACB9E2G4</accession>
<gene>
    <name evidence="1" type="ORF">L2E82_24999</name>
</gene>
<comment type="caution">
    <text evidence="1">The sequence shown here is derived from an EMBL/GenBank/DDBJ whole genome shotgun (WGS) entry which is preliminary data.</text>
</comment>
<proteinExistence type="predicted"/>